<dbReference type="AlphaFoldDB" id="A0A3L9MET7"/>
<evidence type="ECO:0000256" key="5">
    <source>
        <dbReference type="ARBA" id="ARBA00023237"/>
    </source>
</evidence>
<keyword evidence="4" id="KW-0472">Membrane</keyword>
<dbReference type="Proteomes" id="UP000275348">
    <property type="component" value="Unassembled WGS sequence"/>
</dbReference>
<dbReference type="SUPFAM" id="SSF48452">
    <property type="entry name" value="TPR-like"/>
    <property type="match status" value="1"/>
</dbReference>
<sequence>MVLLSTNSGDALVKEIRTQKRVELWGEGLAFFDMKRTNTPLERNYTGSNHPTWGKINYPAGSPKFTFQFPQKEMNTNSNLTQNPF</sequence>
<proteinExistence type="inferred from homology"/>
<evidence type="ECO:0000256" key="1">
    <source>
        <dbReference type="ARBA" id="ARBA00004442"/>
    </source>
</evidence>
<reference evidence="7 8" key="1">
    <citation type="submission" date="2018-10" db="EMBL/GenBank/DDBJ databases">
        <authorList>
            <person name="Chen X."/>
        </authorList>
    </citation>
    <scope>NUCLEOTIDE SEQUENCE [LARGE SCALE GENOMIC DNA]</scope>
    <source>
        <strain evidence="7 8">YIM 102668</strain>
    </source>
</reference>
<dbReference type="GO" id="GO:0009279">
    <property type="term" value="C:cell outer membrane"/>
    <property type="evidence" value="ECO:0007669"/>
    <property type="project" value="UniProtKB-SubCell"/>
</dbReference>
<dbReference type="Gene3D" id="1.25.40.390">
    <property type="match status" value="1"/>
</dbReference>
<feature type="domain" description="RagB/SusD" evidence="6">
    <location>
        <begin position="8"/>
        <end position="84"/>
    </location>
</feature>
<evidence type="ECO:0000259" key="6">
    <source>
        <dbReference type="Pfam" id="PF07980"/>
    </source>
</evidence>
<comment type="subcellular location">
    <subcellularLocation>
        <location evidence="1">Cell outer membrane</location>
    </subcellularLocation>
</comment>
<dbReference type="InterPro" id="IPR012944">
    <property type="entry name" value="SusD_RagB_dom"/>
</dbReference>
<keyword evidence="3" id="KW-0732">Signal</keyword>
<dbReference type="OrthoDB" id="1100079at2"/>
<evidence type="ECO:0000313" key="7">
    <source>
        <dbReference type="EMBL" id="RLZ09764.1"/>
    </source>
</evidence>
<dbReference type="EMBL" id="RDOJ01000009">
    <property type="protein sequence ID" value="RLZ09764.1"/>
    <property type="molecule type" value="Genomic_DNA"/>
</dbReference>
<gene>
    <name evidence="7" type="ORF">EAH69_08230</name>
</gene>
<dbReference type="InterPro" id="IPR011990">
    <property type="entry name" value="TPR-like_helical_dom_sf"/>
</dbReference>
<dbReference type="RefSeq" id="WP_121934717.1">
    <property type="nucleotide sequence ID" value="NZ_RDOJ01000009.1"/>
</dbReference>
<comment type="similarity">
    <text evidence="2">Belongs to the SusD family.</text>
</comment>
<keyword evidence="5" id="KW-0998">Cell outer membrane</keyword>
<evidence type="ECO:0000256" key="4">
    <source>
        <dbReference type="ARBA" id="ARBA00023136"/>
    </source>
</evidence>
<protein>
    <submittedName>
        <fullName evidence="7">RagB/SusD family nutrient uptake outer membrane protein</fullName>
    </submittedName>
</protein>
<dbReference type="Pfam" id="PF07980">
    <property type="entry name" value="SusD_RagB"/>
    <property type="match status" value="1"/>
</dbReference>
<organism evidence="7 8">
    <name type="scientific">Faecalibacter macacae</name>
    <dbReference type="NCBI Taxonomy" id="1859289"/>
    <lineage>
        <taxon>Bacteria</taxon>
        <taxon>Pseudomonadati</taxon>
        <taxon>Bacteroidota</taxon>
        <taxon>Flavobacteriia</taxon>
        <taxon>Flavobacteriales</taxon>
        <taxon>Weeksellaceae</taxon>
        <taxon>Faecalibacter</taxon>
    </lineage>
</organism>
<evidence type="ECO:0000256" key="2">
    <source>
        <dbReference type="ARBA" id="ARBA00006275"/>
    </source>
</evidence>
<evidence type="ECO:0000313" key="8">
    <source>
        <dbReference type="Proteomes" id="UP000275348"/>
    </source>
</evidence>
<keyword evidence="8" id="KW-1185">Reference proteome</keyword>
<comment type="caution">
    <text evidence="7">The sequence shown here is derived from an EMBL/GenBank/DDBJ whole genome shotgun (WGS) entry which is preliminary data.</text>
</comment>
<evidence type="ECO:0000256" key="3">
    <source>
        <dbReference type="ARBA" id="ARBA00022729"/>
    </source>
</evidence>
<accession>A0A3L9MET7</accession>
<name>A0A3L9MET7_9FLAO</name>